<dbReference type="FunFam" id="1.20.920.30:FF:000009">
    <property type="entry name" value="Dynein heavy chain 9"/>
    <property type="match status" value="1"/>
</dbReference>
<dbReference type="InterPro" id="IPR004273">
    <property type="entry name" value="Dynein_heavy_D6_P-loop"/>
</dbReference>
<keyword evidence="9 14" id="KW-0175">Coiled coil</keyword>
<dbReference type="InterPro" id="IPR041658">
    <property type="entry name" value="AAA_lid_11"/>
</dbReference>
<evidence type="ECO:0000256" key="7">
    <source>
        <dbReference type="ARBA" id="ARBA00022840"/>
    </source>
</evidence>
<dbReference type="Gene3D" id="6.10.140.1060">
    <property type="match status" value="1"/>
</dbReference>
<dbReference type="InterPro" id="IPR027417">
    <property type="entry name" value="P-loop_NTPase"/>
</dbReference>
<evidence type="ECO:0000256" key="8">
    <source>
        <dbReference type="ARBA" id="ARBA00023017"/>
    </source>
</evidence>
<dbReference type="SMART" id="SM00382">
    <property type="entry name" value="AAA"/>
    <property type="match status" value="3"/>
</dbReference>
<evidence type="ECO:0000256" key="14">
    <source>
        <dbReference type="SAM" id="Coils"/>
    </source>
</evidence>
<keyword evidence="8" id="KW-0243">Dynein</keyword>
<feature type="domain" description="AAA+ ATPase" evidence="16">
    <location>
        <begin position="2082"/>
        <end position="2235"/>
    </location>
</feature>
<dbReference type="Proteomes" id="UP000001542">
    <property type="component" value="Unassembled WGS sequence"/>
</dbReference>
<dbReference type="GO" id="GO:0051959">
    <property type="term" value="F:dynein light intermediate chain binding"/>
    <property type="evidence" value="ECO:0000318"/>
    <property type="project" value="GO_Central"/>
</dbReference>
<feature type="region of interest" description="Disordered" evidence="15">
    <location>
        <begin position="1"/>
        <end position="38"/>
    </location>
</feature>
<dbReference type="FunFam" id="1.10.8.710:FF:000004">
    <property type="entry name" value="Dynein axonemal heavy chain 6"/>
    <property type="match status" value="1"/>
</dbReference>
<dbReference type="SUPFAM" id="SSF52540">
    <property type="entry name" value="P-loop containing nucleoside triphosphate hydrolases"/>
    <property type="match status" value="4"/>
</dbReference>
<evidence type="ECO:0000313" key="18">
    <source>
        <dbReference type="Proteomes" id="UP000001542"/>
    </source>
</evidence>
<dbReference type="InterPro" id="IPR041228">
    <property type="entry name" value="Dynein_C"/>
</dbReference>
<dbReference type="GO" id="GO:0060294">
    <property type="term" value="P:cilium movement involved in cell motility"/>
    <property type="evidence" value="ECO:0000318"/>
    <property type="project" value="GO_Central"/>
</dbReference>
<evidence type="ECO:0000256" key="3">
    <source>
        <dbReference type="ARBA" id="ARBA00022490"/>
    </source>
</evidence>
<feature type="coiled-coil region" evidence="14">
    <location>
        <begin position="2889"/>
        <end position="2953"/>
    </location>
</feature>
<dbReference type="FunFam" id="3.20.180.20:FF:000001">
    <property type="entry name" value="Dynein axonemal heavy chain 5"/>
    <property type="match status" value="1"/>
</dbReference>
<accession>A2DAG4</accession>
<dbReference type="Pfam" id="PF12774">
    <property type="entry name" value="AAA_6"/>
    <property type="match status" value="1"/>
</dbReference>
<keyword evidence="12" id="KW-0206">Cytoskeleton</keyword>
<comment type="similarity">
    <text evidence="2">Belongs to the dynein heavy chain family.</text>
</comment>
<keyword evidence="5" id="KW-0677">Repeat</keyword>
<dbReference type="Pfam" id="PF18199">
    <property type="entry name" value="Dynein_C"/>
    <property type="match status" value="1"/>
</dbReference>
<evidence type="ECO:0000256" key="2">
    <source>
        <dbReference type="ARBA" id="ARBA00008887"/>
    </source>
</evidence>
<dbReference type="FunFam" id="1.20.58.1120:FF:000007">
    <property type="entry name" value="Dynein heavy chain 4"/>
    <property type="match status" value="1"/>
</dbReference>
<dbReference type="OrthoDB" id="5593012at2759"/>
<dbReference type="Gene3D" id="3.40.50.300">
    <property type="entry name" value="P-loop containing nucleotide triphosphate hydrolases"/>
    <property type="match status" value="5"/>
</dbReference>
<feature type="region of interest" description="Disordered" evidence="15">
    <location>
        <begin position="459"/>
        <end position="492"/>
    </location>
</feature>
<dbReference type="InterPro" id="IPR035706">
    <property type="entry name" value="AAA_9"/>
</dbReference>
<evidence type="ECO:0000313" key="17">
    <source>
        <dbReference type="EMBL" id="EAY22467.1"/>
    </source>
</evidence>
<evidence type="ECO:0000256" key="9">
    <source>
        <dbReference type="ARBA" id="ARBA00023054"/>
    </source>
</evidence>
<dbReference type="Gene3D" id="1.20.920.20">
    <property type="match status" value="1"/>
</dbReference>
<dbReference type="FunFam" id="3.40.50.300:FF:000362">
    <property type="entry name" value="Dynein, axonemal, heavy chain 6"/>
    <property type="match status" value="1"/>
</dbReference>
<dbReference type="InterPro" id="IPR013602">
    <property type="entry name" value="Dynein_heavy_linker"/>
</dbReference>
<dbReference type="Gene3D" id="1.10.8.710">
    <property type="match status" value="1"/>
</dbReference>
<dbReference type="FunFam" id="1.10.8.1220:FF:000001">
    <property type="entry name" value="Dynein axonemal heavy chain 5"/>
    <property type="match status" value="1"/>
</dbReference>
<feature type="region of interest" description="Disordered" evidence="15">
    <location>
        <begin position="57"/>
        <end position="212"/>
    </location>
</feature>
<dbReference type="InterPro" id="IPR041589">
    <property type="entry name" value="DNAH3_AAA_lid_1"/>
</dbReference>
<feature type="compositionally biased region" description="Polar residues" evidence="15">
    <location>
        <begin position="87"/>
        <end position="118"/>
    </location>
</feature>
<dbReference type="GO" id="GO:0005524">
    <property type="term" value="F:ATP binding"/>
    <property type="evidence" value="ECO:0007669"/>
    <property type="project" value="UniProtKB-KW"/>
</dbReference>
<keyword evidence="7" id="KW-0067">ATP-binding</keyword>
<dbReference type="Pfam" id="PF18198">
    <property type="entry name" value="AAA_lid_11"/>
    <property type="match status" value="1"/>
</dbReference>
<dbReference type="GO" id="GO:0097729">
    <property type="term" value="C:9+2 motile cilium"/>
    <property type="evidence" value="ECO:0000318"/>
    <property type="project" value="GO_Central"/>
</dbReference>
<dbReference type="Pfam" id="PF03028">
    <property type="entry name" value="Dynein_heavy"/>
    <property type="match status" value="1"/>
</dbReference>
<dbReference type="InterPro" id="IPR042228">
    <property type="entry name" value="Dynein_linker_3"/>
</dbReference>
<reference evidence="17" key="2">
    <citation type="journal article" date="2007" name="Science">
        <title>Draft genome sequence of the sexually transmitted pathogen Trichomonas vaginalis.</title>
        <authorList>
            <person name="Carlton J.M."/>
            <person name="Hirt R.P."/>
            <person name="Silva J.C."/>
            <person name="Delcher A.L."/>
            <person name="Schatz M."/>
            <person name="Zhao Q."/>
            <person name="Wortman J.R."/>
            <person name="Bidwell S.L."/>
            <person name="Alsmark U.C.M."/>
            <person name="Besteiro S."/>
            <person name="Sicheritz-Ponten T."/>
            <person name="Noel C.J."/>
            <person name="Dacks J.B."/>
            <person name="Foster P.G."/>
            <person name="Simillion C."/>
            <person name="Van de Peer Y."/>
            <person name="Miranda-Saavedra D."/>
            <person name="Barton G.J."/>
            <person name="Westrop G.D."/>
            <person name="Mueller S."/>
            <person name="Dessi D."/>
            <person name="Fiori P.L."/>
            <person name="Ren Q."/>
            <person name="Paulsen I."/>
            <person name="Zhang H."/>
            <person name="Bastida-Corcuera F.D."/>
            <person name="Simoes-Barbosa A."/>
            <person name="Brown M.T."/>
            <person name="Hayes R.D."/>
            <person name="Mukherjee M."/>
            <person name="Okumura C.Y."/>
            <person name="Schneider R."/>
            <person name="Smith A.J."/>
            <person name="Vanacova S."/>
            <person name="Villalvazo M."/>
            <person name="Haas B.J."/>
            <person name="Pertea M."/>
            <person name="Feldblyum T.V."/>
            <person name="Utterback T.R."/>
            <person name="Shu C.L."/>
            <person name="Osoegawa K."/>
            <person name="de Jong P.J."/>
            <person name="Hrdy I."/>
            <person name="Horvathova L."/>
            <person name="Zubacova Z."/>
            <person name="Dolezal P."/>
            <person name="Malik S.B."/>
            <person name="Logsdon J.M. Jr."/>
            <person name="Henze K."/>
            <person name="Gupta A."/>
            <person name="Wang C.C."/>
            <person name="Dunne R.L."/>
            <person name="Upcroft J.A."/>
            <person name="Upcroft P."/>
            <person name="White O."/>
            <person name="Salzberg S.L."/>
            <person name="Tang P."/>
            <person name="Chiu C.-H."/>
            <person name="Lee Y.-S."/>
            <person name="Embley T.M."/>
            <person name="Coombs G.H."/>
            <person name="Mottram J.C."/>
            <person name="Tachezy J."/>
            <person name="Fraser-Liggett C.M."/>
            <person name="Johnson P.J."/>
        </authorList>
    </citation>
    <scope>NUCLEOTIDE SEQUENCE [LARGE SCALE GENOMIC DNA]</scope>
    <source>
        <strain evidence="17">G3</strain>
    </source>
</reference>
<dbReference type="FunFam" id="1.20.920.20:FF:000001">
    <property type="entry name" value="dynein heavy chain 2, axonemal"/>
    <property type="match status" value="1"/>
</dbReference>
<dbReference type="FunFam" id="3.40.50.300:FF:002141">
    <property type="entry name" value="Dynein heavy chain"/>
    <property type="match status" value="1"/>
</dbReference>
<feature type="compositionally biased region" description="Polar residues" evidence="15">
    <location>
        <begin position="61"/>
        <end position="75"/>
    </location>
</feature>
<dbReference type="eggNOG" id="KOG3595">
    <property type="taxonomic scope" value="Eukaryota"/>
</dbReference>
<dbReference type="FunFam" id="3.10.490.20:FF:000009">
    <property type="entry name" value="Dynein heavy chain 4"/>
    <property type="match status" value="1"/>
</dbReference>
<dbReference type="FunFam" id="3.40.50.300:FF:000049">
    <property type="entry name" value="Dynein, axonemal, heavy chain 5"/>
    <property type="match status" value="1"/>
</dbReference>
<proteinExistence type="inferred from homology"/>
<dbReference type="Pfam" id="PF12775">
    <property type="entry name" value="AAA_7"/>
    <property type="match status" value="1"/>
</dbReference>
<dbReference type="Gene3D" id="1.10.8.720">
    <property type="entry name" value="Region D6 of dynein motor"/>
    <property type="match status" value="1"/>
</dbReference>
<dbReference type="VEuPathDB" id="TrichDB:TVAG_034900"/>
<dbReference type="InterPro" id="IPR042219">
    <property type="entry name" value="AAA_lid_11_sf"/>
</dbReference>
<dbReference type="Gene3D" id="1.10.287.2620">
    <property type="match status" value="1"/>
</dbReference>
<evidence type="ECO:0000256" key="1">
    <source>
        <dbReference type="ARBA" id="ARBA00004430"/>
    </source>
</evidence>
<dbReference type="Gene3D" id="1.20.920.30">
    <property type="match status" value="1"/>
</dbReference>
<dbReference type="Gene3D" id="1.10.472.130">
    <property type="match status" value="1"/>
</dbReference>
<keyword evidence="13" id="KW-0966">Cell projection</keyword>
<evidence type="ECO:0000256" key="4">
    <source>
        <dbReference type="ARBA" id="ARBA00022701"/>
    </source>
</evidence>
<evidence type="ECO:0000256" key="12">
    <source>
        <dbReference type="ARBA" id="ARBA00023212"/>
    </source>
</evidence>
<feature type="domain" description="AAA+ ATPase" evidence="16">
    <location>
        <begin position="1482"/>
        <end position="1619"/>
    </location>
</feature>
<keyword evidence="10" id="KW-0969">Cilium</keyword>
<dbReference type="OMA" id="ERESKMF"/>
<evidence type="ECO:0000256" key="13">
    <source>
        <dbReference type="ARBA" id="ARBA00023273"/>
    </source>
</evidence>
<dbReference type="Pfam" id="PF12780">
    <property type="entry name" value="AAA_8"/>
    <property type="match status" value="1"/>
</dbReference>
<dbReference type="InterPro" id="IPR043157">
    <property type="entry name" value="Dynein_AAA1S"/>
</dbReference>
<dbReference type="Gene3D" id="1.10.8.1220">
    <property type="match status" value="1"/>
</dbReference>
<keyword evidence="4" id="KW-0493">Microtubule</keyword>
<dbReference type="SMR" id="A2DAG4"/>
<feature type="coiled-coil region" evidence="14">
    <location>
        <begin position="2659"/>
        <end position="2693"/>
    </location>
</feature>
<dbReference type="KEGG" id="tva:5468028"/>
<dbReference type="GO" id="GO:0005874">
    <property type="term" value="C:microtubule"/>
    <property type="evidence" value="ECO:0007669"/>
    <property type="project" value="UniProtKB-KW"/>
</dbReference>
<dbReference type="Gene3D" id="3.20.180.20">
    <property type="entry name" value="Dynein heavy chain, N-terminal domain 2"/>
    <property type="match status" value="1"/>
</dbReference>
<dbReference type="Pfam" id="PF12781">
    <property type="entry name" value="AAA_9"/>
    <property type="match status" value="1"/>
</dbReference>
<evidence type="ECO:0000259" key="16">
    <source>
        <dbReference type="SMART" id="SM00382"/>
    </source>
</evidence>
<dbReference type="InterPro" id="IPR035699">
    <property type="entry name" value="AAA_6"/>
</dbReference>
<dbReference type="GO" id="GO:0008569">
    <property type="term" value="F:minus-end-directed microtubule motor activity"/>
    <property type="evidence" value="ECO:0000318"/>
    <property type="project" value="GO_Central"/>
</dbReference>
<dbReference type="GO" id="GO:0005930">
    <property type="term" value="C:axoneme"/>
    <property type="evidence" value="ECO:0007669"/>
    <property type="project" value="UniProtKB-SubCell"/>
</dbReference>
<dbReference type="Gene3D" id="3.10.490.20">
    <property type="match status" value="1"/>
</dbReference>
<dbReference type="InterPro" id="IPR024317">
    <property type="entry name" value="Dynein_heavy_chain_D4_dom"/>
</dbReference>
<gene>
    <name evidence="17" type="ORF">TVAG_034900</name>
</gene>
<dbReference type="Gene3D" id="1.20.140.100">
    <property type="entry name" value="Dynein heavy chain, N-terminal domain 2"/>
    <property type="match status" value="1"/>
</dbReference>
<sequence length="4100" mass="466107">MSQKDQLLSRLYAKPVASKAPKGLIPKNPDQISPTLKTSRLENKTDTVVVPGLRIPEDINSRTTGGLPTGTSRPATATGYRAPPTPLTANSTMSRPPTALNSVRFGNTPRTPKTNEAITPSLALSGVSIPHETPVQIPTSRARPRSYISNDVRPSTALDRSDSKYSRSNVTSKAASARRPESSFATSSPISARREKPEFTIPKTATPQAEEPEVPYTLFRLKKSNNVAQIPDDLERFKMDEFYTSAISDDLWNDQRYIFYYIRLIKQKKLDEEFLYFHSTPPTAIEPENVYFLRVTSPNVVNWQNYYTLSADGVTSYKGGKVEFTKLAQWVRECTIFIQIKNQKFFHQYEKWRSFTLLRTITLKHGITHSQTKMSSELFIVDAILRHAVLDLQKVCNQVLYQSLVDVKSSQSLTLQQFVDRQNEHLEKVRVIVTDLIESARTSIVHACDVTYEATGSSHDSLKKKQKKKEKKEDDTEEVKPKKVSAQAKKEKPTRSSDMMVYTQLATQRFCYKRLSRFIRLCDYMLIHCLYSFVIKSITELVDFLAPRANSQGGDITRLSINMIIEDQKLAFSPNLETTRSQIIEVWELLLQFAFSIPTFSEHASLSQYYAAYGWSEYVVPLSKIMHNSLEYRELSTEMITRIENAYSLATKKIEDYVPFLTAYFENVEFNVDKVRAEDPKADYYNEKIELYRKEIKEMDALERNTQVDLLLVILSQFCDRIKPSPRRCLQALNAAIPVIAETKVTALQETVDESLRTLRNDPQTIHVFVSQLEFRRQTSKNMETIRQTYKEISDFYALIQNQSITVADDQVLNWRQLGQFIQQLETLLQSMNEEEDNKIKKWSPSIAQLLSDLSKEFVEMHSSLQNEKVMSVDAYPQDNIQYLSKLQTKLDELRDRSEEIQRYQRSLQIKVSPIDELTQITQEFNVRMLLWTSYRDWQILTKKWLPSPFKTIDVENMTEELQKYTRISMQITSGMPNHPLGPTFKASVNSFNEILPVIVAFTNPNLTPMHWQKIESLTGIQRLNEATYSLNFLIDKHISSFSESIESIANDATNEAALLKALREIEATWDKVEFTMVPHKDIKDFYLVGSLDEVIALLEESQVQLSTIRSSRYVGAIKSQVDDYSKAMNGLAKCLDYITQFQIAFNSLSKVFSSSDIQRELATETKELSTIERQYKAWGLHARDSPRVYKLCANQKAVSVFEGYIQKTDEIQKALEAFLQKKRTAFPRFYFLSNENLLKIFAEARNPKAVQPFLQKLFEGIQTLRFSANCQDILSMTSAEGEVVTLTKTQTLGAIEGWMSNMEKSMKLSINRVLKNGRNTYVDEQRTAWLQQNPAQVVSVITQINFAMQVEEALSQEDPIKALNELREKQEKQLVDLADLVRTKLSRAIHSSIVALITLDVHSRDIVTELIDAEVKSVDDFEWTRRLRYYWDEDSNRVQIHQANANIEYGYEYLGATSRLVVTPLTERCYLTLTSAAQFFLGGSPAGPAGTGKTETVKDLAKAVGNFCVVFNCSDAVTVIQMESFFSGLAQSGAWACFDEFNRINSEVLSVIAEQVYEVQSAAAAGLTQFTFCGQTIPLNPRAGVFITMNPGYAGRTELPDNLKSLFRPISMMVPDYSMIAEVVLYSEGFNNAKQLAQKVTQLYKLSSEMLSRQSHYDFGMRALKSVLVMAGASKRRSPDLNEDIILIRSMRDSNISKLLIDDCKLFDAIIGDLFPGVEFQDEVFPTLEQAIANVYTQKKLQPSQFLTTKTIQLYQTIFIRHGVMLVGPTGGGKTTSRNILADALGLMGSQVEFKELSPKSVTLTDLYGAYNLVTGDWKNGLVGKMFSEMAEADPKLQEWIIFDGPVDALWIENMNTVLDDNKLLSLANSDRIKMTDQMHLLFEVGDLEQASPATVSRCGMVYYQPEDLGWHPLVDAWILKQPENIRPVYTELFEKAFDPAMNCLQENCKTVIKPVIWNIAQSICSIIDAMVHDQTVDWNFYKEDVIAKAVSHIFAFAAAWAFGGIITDGTRGDFDTFMRDIFERRINYPTRHMIFDYYLDMKELKFIPWTDLLAKEEVTSIIPTSDTLRFSSILSMLINMKRPVLFLGESGCGKTSIIQNTLQKNMNSIYAITFTLSARTTAAQLQDLLEAKLQSKRKTLYGPPEGKSAVLLIDDFNLPRPDTYWSQPPIEILRQVINCKGLYNRDELYWYDIDNLTTVAAGITQGHVTPRFISRFTVLSLPAPSDNVLTRIFGETLNRFLANGFMDPVVGLAESIVKASVTFYRKAKAELLPTPSRSHYTFNLRDVSRVFKGICMTSNKSLADVPTFVKLWFHECMRVFGDRLIDNNDREKLQQMMYEISKSTLKVKEDISYFFGETPLVFTDILKGYGDPNKRIYEESASLTKTSAALQTFAEIYKSPIVLFKECIEHILRIVRVLRQPVGHMLLVGMGGTGKRTAARFAAFVAEIEIFGPQPGKEYGLPEFRNDLRGLFKTAGVANKPIMFLLTDEQIVDESFLEDINNILNSGEVPGLFESEEFDQMVNELVPQMKKAGESLGYDSLCRRFTQNIMNNLHVVLALSPIGGSFRDRCRIFPSLVSCCTIDWYDPWPDQALRTVAADFIDKIDLSEFGDVKEKIADLATTAHSIVCQAANQFKSTLNRVYYVTPAVYVEFFALFNATLAKRKGDLNQKKEQLEKGVEKLLETNEKVQEMEGRLTTMRPQLQVKAENTAKILAKLKVDREHVNQTHLLISKEEEVVKKVREEATQLADEAQADLDRALPYLENAKAAVEDLKNKKTDLAAVKTFVKPPQLVIEIMEAVCLLCGKNPDWASAKQLLSQTDFFNRLLEIHNNPIHDSVLDRIRKMSADPRFELSKVMGVSQSAACLFKWVTAIEQFVTENTKIQPKIKRRDEAKAKQEEAEINLKKKQEELVEISEKLAQLQQEYDNSVNEQKELQVKIEQCEYRLKNASQLTTALDSERVRWSENLKELREQEKSLLGDSLLISLHVAYVGPFSMPFRQTVISQWIKKFDELEVIHTQNFALESVAVDPITLREWQVNGLPNDQLSRQNGVLVTSTRRWPLLIDPQGQGRSWLLANSGIKAVRCDDPNYTREIISAIKLGTSILVEDVGEVLDPGLQFILLPKFKVASGRKTLKVGDKWIDYDPQFRLYLTTKLSNPQYLPDVFIQLSVINFSVTLEGLEEQLLSDVVLHEMPELEKQRSDLIVAISKDQKQLSQLMSQILHLLFTSKGNILDNEQLIKTLNEAKSTATQVGERLIESQKTEKEIAEKREVYRPVATRGSVLYFVVLELPGIDTMYQYSLEFFKRIFNAVLDNTEDNDNVEEKCDAFIERTTYAVYANVSRGLFSNHRQVFAFLIATWLHRSTNQIQDDMWKIFTRGPPDVDLEKFGEPNDKIEPRIWSKACALSAAVPEFRDLPSLLCSSYEDFQPFIFGPIFTLPAPFDKLPTFMKLICATCIARRKVVSISRQLVAEILGAKFVESSSVDLNEAFADTSNDTPLLFILSQGADPRETLERLASEHGVSSKLHILSLGQGRGPTASKLVKDSKRDGDWVFLQNCHLCPSFLPKLEHIVQKMSATSSTFHSEFRLFLSSMPTEVFPISILRNSVKVTSEPPSGIKPNIGLLMNTLSSEKWEGCPKSRPWKKLVYSIAVFHATIQERKRYGSLGFNKTYEWNTSDFSIATKFLLQFLTQQDQVPWQALKTMIGGVVYGGRVTDDWDRRCMNAILDKFLDPNALEDNFYFDSDNLYSSIPLCDFTGVFDHISNLPNDDSPSIFGLHPTALNALNLRMSEQMMTWVLNVQPRDAGGESASKDDEMVVALAEQLDTSLISEINLKGASPSIVGEEGSEETDQPPNSMTVVLFQEMERYNKLIKVIHSTLKECCAAVRGEVVMSVDSQDVYRSLISQRVPEAWSRHSYPSMRPLSSWFKDLLQRVDFIRDWIRRGEPTVFWFPGFFFPQSFLTAVLQSHSRKHKLPIDKLSFKCEVLKESPEKIVHQPEDGAYISGLFIDGGRWDSKNFVLCDNDTDVVYNEFPCVHIIPVADFESPEADYKCPLYRTPERAGVLSTTGHSTNFVVALNLPTNSKPDKWTLRGTALLLTTPY</sequence>
<dbReference type="Pfam" id="PF12777">
    <property type="entry name" value="MT"/>
    <property type="match status" value="1"/>
</dbReference>
<dbReference type="Pfam" id="PF17852">
    <property type="entry name" value="Dynein_AAA_lid"/>
    <property type="match status" value="1"/>
</dbReference>
<dbReference type="InParanoid" id="A2DAG4"/>
<dbReference type="Pfam" id="PF17857">
    <property type="entry name" value="AAA_lid_1"/>
    <property type="match status" value="1"/>
</dbReference>
<dbReference type="FunFam" id="3.40.50.300:FF:000044">
    <property type="entry name" value="Dynein heavy chain 5, axonemal"/>
    <property type="match status" value="1"/>
</dbReference>
<dbReference type="PANTHER" id="PTHR22878:SF68">
    <property type="entry name" value="DYNEIN HEAVY CHAIN 6, AXONEMAL-LIKE"/>
    <property type="match status" value="1"/>
</dbReference>
<dbReference type="EMBL" id="DS113183">
    <property type="protein sequence ID" value="EAY22467.1"/>
    <property type="molecule type" value="Genomic_DNA"/>
</dbReference>
<evidence type="ECO:0000256" key="6">
    <source>
        <dbReference type="ARBA" id="ARBA00022741"/>
    </source>
</evidence>
<evidence type="ECO:0000256" key="10">
    <source>
        <dbReference type="ARBA" id="ARBA00023069"/>
    </source>
</evidence>
<dbReference type="InterPro" id="IPR041466">
    <property type="entry name" value="Dynein_AAA5_ext"/>
</dbReference>
<keyword evidence="18" id="KW-1185">Reference proteome</keyword>
<keyword evidence="3" id="KW-0963">Cytoplasm</keyword>
<dbReference type="Gene3D" id="1.20.58.1120">
    <property type="match status" value="1"/>
</dbReference>
<dbReference type="STRING" id="5722.A2DAG4"/>
<dbReference type="InterPro" id="IPR042222">
    <property type="entry name" value="Dynein_2_N"/>
</dbReference>
<keyword evidence="11" id="KW-0505">Motor protein</keyword>
<dbReference type="GO" id="GO:0045505">
    <property type="term" value="F:dynein intermediate chain binding"/>
    <property type="evidence" value="ECO:0000318"/>
    <property type="project" value="GO_Central"/>
</dbReference>
<feature type="compositionally biased region" description="Basic and acidic residues" evidence="15">
    <location>
        <begin position="471"/>
        <end position="481"/>
    </location>
</feature>
<reference evidence="17" key="1">
    <citation type="submission" date="2006-10" db="EMBL/GenBank/DDBJ databases">
        <authorList>
            <person name="Amadeo P."/>
            <person name="Zhao Q."/>
            <person name="Wortman J."/>
            <person name="Fraser-Liggett C."/>
            <person name="Carlton J."/>
        </authorList>
    </citation>
    <scope>NUCLEOTIDE SEQUENCE</scope>
    <source>
        <strain evidence="17">G3</strain>
    </source>
</reference>
<feature type="coiled-coil region" evidence="14">
    <location>
        <begin position="2732"/>
        <end position="2784"/>
    </location>
</feature>
<organism evidence="17 18">
    <name type="scientific">Trichomonas vaginalis (strain ATCC PRA-98 / G3)</name>
    <dbReference type="NCBI Taxonomy" id="412133"/>
    <lineage>
        <taxon>Eukaryota</taxon>
        <taxon>Metamonada</taxon>
        <taxon>Parabasalia</taxon>
        <taxon>Trichomonadida</taxon>
        <taxon>Trichomonadidae</taxon>
        <taxon>Trichomonas</taxon>
    </lineage>
</organism>
<dbReference type="InterPro" id="IPR024743">
    <property type="entry name" value="Dynein_HC_stalk"/>
</dbReference>
<dbReference type="VEuPathDB" id="TrichDB:TVAGG3_0810860"/>
<comment type="subcellular location">
    <subcellularLocation>
        <location evidence="1">Cytoplasm</location>
        <location evidence="1">Cytoskeleton</location>
        <location evidence="1">Cilium axoneme</location>
    </subcellularLocation>
</comment>
<feature type="domain" description="AAA+ ATPase" evidence="16">
    <location>
        <begin position="1761"/>
        <end position="1888"/>
    </location>
</feature>
<dbReference type="InterPro" id="IPR043160">
    <property type="entry name" value="Dynein_C_barrel"/>
</dbReference>
<evidence type="ECO:0000256" key="5">
    <source>
        <dbReference type="ARBA" id="ARBA00022737"/>
    </source>
</evidence>
<name>A2DAG4_TRIV3</name>
<protein>
    <submittedName>
        <fullName evidence="17">Dynein heavy chain family protein</fullName>
    </submittedName>
</protein>
<dbReference type="RefSeq" id="XP_001583453.1">
    <property type="nucleotide sequence ID" value="XM_001583403.1"/>
</dbReference>
<dbReference type="PANTHER" id="PTHR22878">
    <property type="entry name" value="DYNEIN HEAVY CHAIN 6, AXONEMAL-LIKE-RELATED"/>
    <property type="match status" value="1"/>
</dbReference>
<dbReference type="Gene3D" id="1.20.1270.280">
    <property type="match status" value="1"/>
</dbReference>
<dbReference type="InterPro" id="IPR026983">
    <property type="entry name" value="DHC"/>
</dbReference>
<evidence type="ECO:0000256" key="15">
    <source>
        <dbReference type="SAM" id="MobiDB-lite"/>
    </source>
</evidence>
<dbReference type="Pfam" id="PF08393">
    <property type="entry name" value="DHC_N2"/>
    <property type="match status" value="1"/>
</dbReference>
<dbReference type="InterPro" id="IPR003593">
    <property type="entry name" value="AAA+_ATPase"/>
</dbReference>
<dbReference type="FunFam" id="1.10.472.130:FF:000047">
    <property type="entry name" value="Dynein heavy chain family protein"/>
    <property type="match status" value="1"/>
</dbReference>
<keyword evidence="6" id="KW-0547">Nucleotide-binding</keyword>
<evidence type="ECO:0000256" key="11">
    <source>
        <dbReference type="ARBA" id="ARBA00023175"/>
    </source>
</evidence>
<dbReference type="GO" id="GO:0030286">
    <property type="term" value="C:dynein complex"/>
    <property type="evidence" value="ECO:0000318"/>
    <property type="project" value="GO_Central"/>
</dbReference>
<dbReference type="FunFam" id="1.20.1270.280:FF:000018">
    <property type="entry name" value="Dynein heavy chain 4"/>
    <property type="match status" value="1"/>
</dbReference>